<dbReference type="EMBL" id="JADZSC010000001">
    <property type="protein sequence ID" value="MBH0229736.1"/>
    <property type="molecule type" value="Genomic_DNA"/>
</dbReference>
<accession>A0A931HV68</accession>
<feature type="chain" id="PRO_5036966668" evidence="1">
    <location>
        <begin position="24"/>
        <end position="150"/>
    </location>
</feature>
<dbReference type="RefSeq" id="WP_197316329.1">
    <property type="nucleotide sequence ID" value="NZ_JADZSC010000001.1"/>
</dbReference>
<comment type="caution">
    <text evidence="2">The sequence shown here is derived from an EMBL/GenBank/DDBJ whole genome shotgun (WGS) entry which is preliminary data.</text>
</comment>
<organism evidence="2 3">
    <name type="scientific">Halobacillus yeomjeoni</name>
    <dbReference type="NCBI Taxonomy" id="311194"/>
    <lineage>
        <taxon>Bacteria</taxon>
        <taxon>Bacillati</taxon>
        <taxon>Bacillota</taxon>
        <taxon>Bacilli</taxon>
        <taxon>Bacillales</taxon>
        <taxon>Bacillaceae</taxon>
        <taxon>Halobacillus</taxon>
    </lineage>
</organism>
<evidence type="ECO:0000256" key="1">
    <source>
        <dbReference type="SAM" id="SignalP"/>
    </source>
</evidence>
<gene>
    <name evidence="2" type="ORF">H0267_05850</name>
</gene>
<evidence type="ECO:0000313" key="3">
    <source>
        <dbReference type="Proteomes" id="UP000614490"/>
    </source>
</evidence>
<protein>
    <submittedName>
        <fullName evidence="2">Uncharacterized protein</fullName>
    </submittedName>
</protein>
<dbReference type="Pfam" id="PF26349">
    <property type="entry name" value="YoqH"/>
    <property type="match status" value="1"/>
</dbReference>
<keyword evidence="1" id="KW-0732">Signal</keyword>
<dbReference type="InterPro" id="IPR058968">
    <property type="entry name" value="YoqH-like"/>
</dbReference>
<evidence type="ECO:0000313" key="2">
    <source>
        <dbReference type="EMBL" id="MBH0229736.1"/>
    </source>
</evidence>
<feature type="signal peptide" evidence="1">
    <location>
        <begin position="1"/>
        <end position="23"/>
    </location>
</feature>
<keyword evidence="3" id="KW-1185">Reference proteome</keyword>
<name>A0A931HV68_9BACI</name>
<dbReference type="Proteomes" id="UP000614490">
    <property type="component" value="Unassembled WGS sequence"/>
</dbReference>
<reference evidence="2 3" key="1">
    <citation type="journal article" date="2005" name="Int. J. Syst. Evol. Microbiol.">
        <title>Halobacillus yeomjeoni sp. nov., isolated from a marine solar saltern in Korea.</title>
        <authorList>
            <person name="Yoon J.H."/>
            <person name="Kang S.J."/>
            <person name="Lee C.H."/>
            <person name="Oh H.W."/>
            <person name="Oh T.K."/>
        </authorList>
    </citation>
    <scope>NUCLEOTIDE SEQUENCE [LARGE SCALE GENOMIC DNA]</scope>
    <source>
        <strain evidence="2 3">KCTC 3957</strain>
    </source>
</reference>
<proteinExistence type="predicted"/>
<sequence>MKKALVIVILFLLSFAFPSLSSAEKMPCAVVLEPVSGQNENAEGVALIHKVQFKPQGYKRTSVSMMASHLPDPSEWGDFDGYEGFVTIPNEISWRFKLYPTPEEMGPTWAGRFDQITAVMEDVKFEVRPSNSRSEKLGAEVLSGKIDICK</sequence>
<dbReference type="AlphaFoldDB" id="A0A931HV68"/>